<feature type="domain" description="Flavodoxin-like" evidence="1">
    <location>
        <begin position="5"/>
        <end position="158"/>
    </location>
</feature>
<evidence type="ECO:0000259" key="1">
    <source>
        <dbReference type="Pfam" id="PF12682"/>
    </source>
</evidence>
<dbReference type="AlphaFoldDB" id="U7UQV7"/>
<name>U7UQV7_9FIRM</name>
<dbReference type="NCBIfam" id="NF005501">
    <property type="entry name" value="PRK07116.1"/>
    <property type="match status" value="1"/>
</dbReference>
<proteinExistence type="predicted"/>
<keyword evidence="3" id="KW-1185">Reference proteome</keyword>
<dbReference type="RefSeq" id="WP_023052995.1">
    <property type="nucleotide sequence ID" value="NZ_AWXA01000008.1"/>
</dbReference>
<dbReference type="eggNOG" id="COG0716">
    <property type="taxonomic scope" value="Bacteria"/>
</dbReference>
<dbReference type="PANTHER" id="PTHR39201:SF1">
    <property type="entry name" value="FLAVODOXIN-LIKE DOMAIN-CONTAINING PROTEIN"/>
    <property type="match status" value="1"/>
</dbReference>
<evidence type="ECO:0000313" key="3">
    <source>
        <dbReference type="Proteomes" id="UP000017090"/>
    </source>
</evidence>
<dbReference type="PANTHER" id="PTHR39201">
    <property type="entry name" value="EXPORTED PROTEIN-RELATED"/>
    <property type="match status" value="1"/>
</dbReference>
<organism evidence="2 3">
    <name type="scientific">Megasphaera vaginalis</name>
    <name type="common">ex Srinivasan et al. 2021</name>
    <dbReference type="NCBI Taxonomy" id="1111454"/>
    <lineage>
        <taxon>Bacteria</taxon>
        <taxon>Bacillati</taxon>
        <taxon>Bacillota</taxon>
        <taxon>Negativicutes</taxon>
        <taxon>Veillonellales</taxon>
        <taxon>Veillonellaceae</taxon>
        <taxon>Megasphaera</taxon>
    </lineage>
</organism>
<dbReference type="InterPro" id="IPR029039">
    <property type="entry name" value="Flavoprotein-like_sf"/>
</dbReference>
<dbReference type="OrthoDB" id="9806505at2"/>
<dbReference type="STRING" id="1111454.HMPREF1250_2219"/>
<dbReference type="Pfam" id="PF12682">
    <property type="entry name" value="Flavodoxin_4"/>
    <property type="match status" value="1"/>
</dbReference>
<dbReference type="Gene3D" id="3.40.50.360">
    <property type="match status" value="1"/>
</dbReference>
<reference evidence="2 3" key="1">
    <citation type="submission" date="2013-09" db="EMBL/GenBank/DDBJ databases">
        <authorList>
            <person name="Durkin A.S."/>
            <person name="Haft D.R."/>
            <person name="McCorrison J."/>
            <person name="Torralba M."/>
            <person name="Gillis M."/>
            <person name="Haft D.H."/>
            <person name="Methe B."/>
            <person name="Sutton G."/>
            <person name="Nelson K.E."/>
        </authorList>
    </citation>
    <scope>NUCLEOTIDE SEQUENCE [LARGE SCALE GENOMIC DNA]</scope>
    <source>
        <strain evidence="2 3">BV3C16-1</strain>
    </source>
</reference>
<accession>U7UQV7</accession>
<dbReference type="Proteomes" id="UP000017090">
    <property type="component" value="Unassembled WGS sequence"/>
</dbReference>
<dbReference type="PATRIC" id="fig|1111454.3.peg.555"/>
<dbReference type="InterPro" id="IPR008254">
    <property type="entry name" value="Flavodoxin/NO_synth"/>
</dbReference>
<dbReference type="EMBL" id="AWXA01000008">
    <property type="protein sequence ID" value="ERT61705.1"/>
    <property type="molecule type" value="Genomic_DNA"/>
</dbReference>
<evidence type="ECO:0000313" key="2">
    <source>
        <dbReference type="EMBL" id="ERT61705.1"/>
    </source>
</evidence>
<dbReference type="SUPFAM" id="SSF52218">
    <property type="entry name" value="Flavoproteins"/>
    <property type="match status" value="1"/>
</dbReference>
<dbReference type="GO" id="GO:0016651">
    <property type="term" value="F:oxidoreductase activity, acting on NAD(P)H"/>
    <property type="evidence" value="ECO:0007669"/>
    <property type="project" value="UniProtKB-ARBA"/>
</dbReference>
<dbReference type="GO" id="GO:0010181">
    <property type="term" value="F:FMN binding"/>
    <property type="evidence" value="ECO:0007669"/>
    <property type="project" value="InterPro"/>
</dbReference>
<comment type="caution">
    <text evidence="2">The sequence shown here is derived from an EMBL/GenBank/DDBJ whole genome shotgun (WGS) entry which is preliminary data.</text>
</comment>
<gene>
    <name evidence="2" type="ORF">HMPREF1250_2219</name>
</gene>
<sequence length="159" mass="18025">METNVLVAYFSCTNVTRKVVADLAAITKGDLFAITPQDAYTKEDLDWQNKNSRTSKEKEDPSFRPAIANSVAHMEKYDTIYLGFPIWWYKAPNIILTFLESYDFSGKTIIPFCTSGESDFGSTVSLLKKVCSETAVWKTGRVCNGHPSRELLTRWVHKL</sequence>
<protein>
    <submittedName>
        <fullName evidence="2">Flavodoxin</fullName>
    </submittedName>
</protein>